<evidence type="ECO:0000313" key="4">
    <source>
        <dbReference type="Proteomes" id="UP001172673"/>
    </source>
</evidence>
<dbReference type="Proteomes" id="UP001172673">
    <property type="component" value="Unassembled WGS sequence"/>
</dbReference>
<dbReference type="AlphaFoldDB" id="A0AA38XAH7"/>
<feature type="transmembrane region" description="Helical" evidence="2">
    <location>
        <begin position="35"/>
        <end position="55"/>
    </location>
</feature>
<sequence>MSSSQQRNKVTLPKFEPLPPTNILNRIINRLLAPIFYLVFTVITAIVVVPVYVIIENFKQGRGKHGGERFAKDESEKYPGQPERSNKAASFLREYGRSHSGVSRHEKAK</sequence>
<evidence type="ECO:0000313" key="3">
    <source>
        <dbReference type="EMBL" id="KAJ9609887.1"/>
    </source>
</evidence>
<dbReference type="EMBL" id="JAPDRK010000008">
    <property type="protein sequence ID" value="KAJ9609887.1"/>
    <property type="molecule type" value="Genomic_DNA"/>
</dbReference>
<organism evidence="3 4">
    <name type="scientific">Cladophialophora chaetospira</name>
    <dbReference type="NCBI Taxonomy" id="386627"/>
    <lineage>
        <taxon>Eukaryota</taxon>
        <taxon>Fungi</taxon>
        <taxon>Dikarya</taxon>
        <taxon>Ascomycota</taxon>
        <taxon>Pezizomycotina</taxon>
        <taxon>Eurotiomycetes</taxon>
        <taxon>Chaetothyriomycetidae</taxon>
        <taxon>Chaetothyriales</taxon>
        <taxon>Herpotrichiellaceae</taxon>
        <taxon>Cladophialophora</taxon>
    </lineage>
</organism>
<evidence type="ECO:0000256" key="2">
    <source>
        <dbReference type="SAM" id="Phobius"/>
    </source>
</evidence>
<gene>
    <name evidence="3" type="ORF">H2200_006216</name>
</gene>
<proteinExistence type="predicted"/>
<reference evidence="3" key="1">
    <citation type="submission" date="2022-10" db="EMBL/GenBank/DDBJ databases">
        <title>Culturing micro-colonial fungi from biological soil crusts in the Mojave desert and describing Neophaeococcomyces mojavensis, and introducing the new genera and species Taxawa tesnikishii.</title>
        <authorList>
            <person name="Kurbessoian T."/>
            <person name="Stajich J.E."/>
        </authorList>
    </citation>
    <scope>NUCLEOTIDE SEQUENCE</scope>
    <source>
        <strain evidence="3">TK_41</strain>
    </source>
</reference>
<name>A0AA38XAH7_9EURO</name>
<keyword evidence="2" id="KW-0472">Membrane</keyword>
<feature type="region of interest" description="Disordered" evidence="1">
    <location>
        <begin position="61"/>
        <end position="109"/>
    </location>
</feature>
<keyword evidence="2" id="KW-0812">Transmembrane</keyword>
<keyword evidence="2" id="KW-1133">Transmembrane helix</keyword>
<evidence type="ECO:0000256" key="1">
    <source>
        <dbReference type="SAM" id="MobiDB-lite"/>
    </source>
</evidence>
<feature type="compositionally biased region" description="Basic and acidic residues" evidence="1">
    <location>
        <begin position="65"/>
        <end position="77"/>
    </location>
</feature>
<protein>
    <submittedName>
        <fullName evidence="3">Uncharacterized protein</fullName>
    </submittedName>
</protein>
<accession>A0AA38XAH7</accession>
<comment type="caution">
    <text evidence="3">The sequence shown here is derived from an EMBL/GenBank/DDBJ whole genome shotgun (WGS) entry which is preliminary data.</text>
</comment>
<keyword evidence="4" id="KW-1185">Reference proteome</keyword>